<evidence type="ECO:0000313" key="2">
    <source>
        <dbReference type="EMBL" id="BEQ14496.1"/>
    </source>
</evidence>
<evidence type="ECO:0000259" key="1">
    <source>
        <dbReference type="Pfam" id="PF12728"/>
    </source>
</evidence>
<dbReference type="EMBL" id="AP028679">
    <property type="protein sequence ID" value="BEQ14496.1"/>
    <property type="molecule type" value="Genomic_DNA"/>
</dbReference>
<accession>A0AAU9EVF6</accession>
<keyword evidence="3" id="KW-1185">Reference proteome</keyword>
<dbReference type="KEGG" id="dmp:FAK_15620"/>
<proteinExistence type="predicted"/>
<evidence type="ECO:0000313" key="3">
    <source>
        <dbReference type="Proteomes" id="UP001366166"/>
    </source>
</evidence>
<organism evidence="2 3">
    <name type="scientific">Desulfoferula mesophila</name>
    <dbReference type="NCBI Taxonomy" id="3058419"/>
    <lineage>
        <taxon>Bacteria</taxon>
        <taxon>Pseudomonadati</taxon>
        <taxon>Thermodesulfobacteriota</taxon>
        <taxon>Desulfarculia</taxon>
        <taxon>Desulfarculales</taxon>
        <taxon>Desulfarculaceae</taxon>
        <taxon>Desulfoferula</taxon>
    </lineage>
</organism>
<dbReference type="Pfam" id="PF12728">
    <property type="entry name" value="HTH_17"/>
    <property type="match status" value="1"/>
</dbReference>
<dbReference type="NCBIfam" id="TIGR01764">
    <property type="entry name" value="excise"/>
    <property type="match status" value="1"/>
</dbReference>
<dbReference type="GO" id="GO:0003677">
    <property type="term" value="F:DNA binding"/>
    <property type="evidence" value="ECO:0007669"/>
    <property type="project" value="InterPro"/>
</dbReference>
<dbReference type="RefSeq" id="WP_350341543.1">
    <property type="nucleotide sequence ID" value="NZ_AP028679.1"/>
</dbReference>
<gene>
    <name evidence="2" type="ORF">FAK_15620</name>
</gene>
<sequence length="73" mass="8274">MGSRDQAFYTVKEAAVYLRIARATAYSWIQSGLIPCYRLGPKPRPGEPDRRVVRIKAEDLEAFVQEGREVGSF</sequence>
<dbReference type="InterPro" id="IPR041657">
    <property type="entry name" value="HTH_17"/>
</dbReference>
<name>A0AAU9EVF6_9BACT</name>
<dbReference type="AlphaFoldDB" id="A0AAU9EVF6"/>
<dbReference type="InterPro" id="IPR010093">
    <property type="entry name" value="SinI_DNA-bd"/>
</dbReference>
<feature type="domain" description="Helix-turn-helix" evidence="1">
    <location>
        <begin position="8"/>
        <end position="67"/>
    </location>
</feature>
<dbReference type="Proteomes" id="UP001366166">
    <property type="component" value="Chromosome"/>
</dbReference>
<protein>
    <recommendedName>
        <fullName evidence="1">Helix-turn-helix domain-containing protein</fullName>
    </recommendedName>
</protein>
<reference evidence="3" key="1">
    <citation type="journal article" date="2023" name="Arch. Microbiol.">
        <title>Desulfoferula mesophilus gen. nov. sp. nov., a mesophilic sulfate-reducing bacterium isolated from a brackish lake sediment.</title>
        <authorList>
            <person name="Watanabe T."/>
            <person name="Yabe T."/>
            <person name="Tsuji J.M."/>
            <person name="Fukui M."/>
        </authorList>
    </citation>
    <scope>NUCLEOTIDE SEQUENCE [LARGE SCALE GENOMIC DNA]</scope>
    <source>
        <strain evidence="3">12FAK</strain>
    </source>
</reference>